<organism evidence="1 2">
    <name type="scientific">Moheibacter lacus</name>
    <dbReference type="NCBI Taxonomy" id="2745851"/>
    <lineage>
        <taxon>Bacteria</taxon>
        <taxon>Pseudomonadati</taxon>
        <taxon>Bacteroidota</taxon>
        <taxon>Flavobacteriia</taxon>
        <taxon>Flavobacteriales</taxon>
        <taxon>Weeksellaceae</taxon>
        <taxon>Moheibacter</taxon>
    </lineage>
</organism>
<dbReference type="SUPFAM" id="SSF49299">
    <property type="entry name" value="PKD domain"/>
    <property type="match status" value="1"/>
</dbReference>
<dbReference type="NCBIfam" id="TIGR04131">
    <property type="entry name" value="Bac_Flav_CTERM"/>
    <property type="match status" value="1"/>
</dbReference>
<dbReference type="RefSeq" id="WP_182043775.1">
    <property type="nucleotide sequence ID" value="NZ_JACDZE010000003.1"/>
</dbReference>
<dbReference type="InterPro" id="IPR035986">
    <property type="entry name" value="PKD_dom_sf"/>
</dbReference>
<evidence type="ECO:0000313" key="1">
    <source>
        <dbReference type="EMBL" id="MBA5630172.1"/>
    </source>
</evidence>
<dbReference type="InterPro" id="IPR026341">
    <property type="entry name" value="T9SS_type_B"/>
</dbReference>
<dbReference type="AlphaFoldDB" id="A0A838ZT77"/>
<gene>
    <name evidence="1" type="ORF">HU137_10345</name>
</gene>
<reference evidence="1 2" key="1">
    <citation type="submission" date="2020-07" db="EMBL/GenBank/DDBJ databases">
        <title>Moheibacter lacus sp. nov., a member of the family Flavobacteriaceae isolated from freshwater lake sediment.</title>
        <authorList>
            <person name="Liu Y."/>
        </authorList>
    </citation>
    <scope>NUCLEOTIDE SEQUENCE [LARGE SCALE GENOMIC DNA]</scope>
    <source>
        <strain evidence="1 2">BDHS18</strain>
    </source>
</reference>
<accession>A0A838ZT77</accession>
<dbReference type="EMBL" id="JACDZE010000003">
    <property type="protein sequence ID" value="MBA5630172.1"/>
    <property type="molecule type" value="Genomic_DNA"/>
</dbReference>
<evidence type="ECO:0000313" key="2">
    <source>
        <dbReference type="Proteomes" id="UP000552241"/>
    </source>
</evidence>
<proteinExistence type="predicted"/>
<protein>
    <submittedName>
        <fullName evidence="1">T9SS type B sorting domain-containing protein</fullName>
    </submittedName>
</protein>
<dbReference type="Pfam" id="PF13585">
    <property type="entry name" value="CHU_C"/>
    <property type="match status" value="1"/>
</dbReference>
<name>A0A838ZT77_9FLAO</name>
<keyword evidence="2" id="KW-1185">Reference proteome</keyword>
<sequence length="705" mass="78353">MHKPILNLCFIFLSILNFGQNICDIEINPVCSSETIDVQAPNSGFNGQIETCNGEFYDQENVVWYHVRVLTGSTFTFQIEIQPNEDYDFAVWLNPDCENLGPATRATFIHEPNFGITQTGLMLNEEDECEGLGNDAYNTPGMVKHLDVQPGDDIYIMIYRPVHWDPNVPEYGDFSVVFDGTGGDAVLDCAIIGNLYNKCDVNGDAHEDFFSTDFLPDLVDDYPGYFFEFYNNFDDAFEGNSSSEVSFPVNVSIENSPQIIYARVENSTGDFYRAIQILLQTIEVPVLNPISQIGICDENFDGIYQFNLTDLNANLNADPNDLTFAYYLSQNDALNDQNPIPQTQCNDYQMNALPETIWVVATTIDECRSVPVSVLFEPGTDIPTLDTVIGPIYYCEDDVINLHDYESQISTEAVTFTFHLTLSDAENGLNPIANTTEFEPQGNSSVFVRLEQDGRCPVIAEIQFELLPTPSIEVNQTSYELCPGDEFEAIASSDDPNATFIWYIGENEVGTGDTIIITEIGTYTVIVTGENGCTNETTITVSTPPTPVITGIEIGPDYFIVSASSGDGSGNLEYSLDAVLWQSSPQFSNLIPGEIYTVHVREDGCMKDSYDVSILAISNFVSPNGDGKNDTWEIRGIAVTPQATIKLFDRYGKIFVDTNFEGNYLWNGKYLGNPVPSGDYWYILQVPSDGIILEQKFVGHISVRN</sequence>
<comment type="caution">
    <text evidence="1">The sequence shown here is derived from an EMBL/GenBank/DDBJ whole genome shotgun (WGS) entry which is preliminary data.</text>
</comment>
<dbReference type="Proteomes" id="UP000552241">
    <property type="component" value="Unassembled WGS sequence"/>
</dbReference>